<name>A0A0D1YS22_9PEZI</name>
<dbReference type="Pfam" id="PF05637">
    <property type="entry name" value="Glyco_transf_34"/>
    <property type="match status" value="1"/>
</dbReference>
<dbReference type="GeneID" id="27313171"/>
<dbReference type="PANTHER" id="PTHR31306:SF5">
    <property type="entry name" value="ALPHA-1,6-MANNOSYLTRANSFERASE MNN10-RELATED"/>
    <property type="match status" value="1"/>
</dbReference>
<sequence length="303" mass="35751">MSGYHHKKPYSPSRRVLPRRFFEPWKILVAVVVLFLLFFFRFDAAPTPAPASAPSEVLAKGLQRPLGFRPLNESKIAIVTFHTDQKSYTHLSLKNKFHYARLHDYDFIIDLEANNERGLMWHKFDMVQRAINATKYDWVWWIDFDTLVMNMNVKVEDIIQDALSKVENPDKIDFLFTPDCFELNAGSFLTRATPRAHSFFNRVIEYHQANATYEHQMSEQDCMRDIMFKSAFLEGRFIMLPQQSINAFPEEIRCWDQRNKKPFERGMFFIHFAGAWAHVKEDDPTGYLMQKYKNLIIYEGESP</sequence>
<dbReference type="Gene3D" id="3.90.550.10">
    <property type="entry name" value="Spore Coat Polysaccharide Biosynthesis Protein SpsA, Chain A"/>
    <property type="match status" value="1"/>
</dbReference>
<gene>
    <name evidence="4" type="ORF">PV09_05198</name>
</gene>
<dbReference type="InterPro" id="IPR029044">
    <property type="entry name" value="Nucleotide-diphossugar_trans"/>
</dbReference>
<dbReference type="VEuPathDB" id="FungiDB:PV09_05198"/>
<keyword evidence="3" id="KW-0808">Transferase</keyword>
<dbReference type="GO" id="GO:0000139">
    <property type="term" value="C:Golgi membrane"/>
    <property type="evidence" value="ECO:0007669"/>
    <property type="project" value="TreeGrafter"/>
</dbReference>
<dbReference type="PANTHER" id="PTHR31306">
    <property type="entry name" value="ALPHA-1,6-MANNOSYLTRANSFERASE MNN11-RELATED"/>
    <property type="match status" value="1"/>
</dbReference>
<dbReference type="GO" id="GO:0016757">
    <property type="term" value="F:glycosyltransferase activity"/>
    <property type="evidence" value="ECO:0007669"/>
    <property type="project" value="UniProtKB-KW"/>
</dbReference>
<dbReference type="OrthoDB" id="205108at2759"/>
<keyword evidence="5" id="KW-1185">Reference proteome</keyword>
<dbReference type="HOGENOM" id="CLU_074018_0_0_1"/>
<dbReference type="AlphaFoldDB" id="A0A0D1YS22"/>
<dbReference type="InterPro" id="IPR008630">
    <property type="entry name" value="Glyco_trans_34"/>
</dbReference>
<evidence type="ECO:0000313" key="4">
    <source>
        <dbReference type="EMBL" id="KIW03427.1"/>
    </source>
</evidence>
<evidence type="ECO:0000313" key="5">
    <source>
        <dbReference type="Proteomes" id="UP000053259"/>
    </source>
</evidence>
<keyword evidence="2" id="KW-0328">Glycosyltransferase</keyword>
<dbReference type="EMBL" id="KN847544">
    <property type="protein sequence ID" value="KIW03427.1"/>
    <property type="molecule type" value="Genomic_DNA"/>
</dbReference>
<dbReference type="Proteomes" id="UP000053259">
    <property type="component" value="Unassembled WGS sequence"/>
</dbReference>
<evidence type="ECO:0000256" key="3">
    <source>
        <dbReference type="ARBA" id="ARBA00022679"/>
    </source>
</evidence>
<dbReference type="STRING" id="253628.A0A0D1YS22"/>
<evidence type="ECO:0000256" key="2">
    <source>
        <dbReference type="ARBA" id="ARBA00022676"/>
    </source>
</evidence>
<accession>A0A0D1YS22</accession>
<dbReference type="RefSeq" id="XP_016213296.1">
    <property type="nucleotide sequence ID" value="XM_016358677.1"/>
</dbReference>
<proteinExistence type="inferred from homology"/>
<evidence type="ECO:0008006" key="6">
    <source>
        <dbReference type="Google" id="ProtNLM"/>
    </source>
</evidence>
<dbReference type="InParanoid" id="A0A0D1YS22"/>
<dbReference type="GO" id="GO:0006487">
    <property type="term" value="P:protein N-linked glycosylation"/>
    <property type="evidence" value="ECO:0007669"/>
    <property type="project" value="TreeGrafter"/>
</dbReference>
<reference evidence="4 5" key="1">
    <citation type="submission" date="2015-01" db="EMBL/GenBank/DDBJ databases">
        <title>The Genome Sequence of Ochroconis gallopava CBS43764.</title>
        <authorList>
            <consortium name="The Broad Institute Genomics Platform"/>
            <person name="Cuomo C."/>
            <person name="de Hoog S."/>
            <person name="Gorbushina A."/>
            <person name="Stielow B."/>
            <person name="Teixiera M."/>
            <person name="Abouelleil A."/>
            <person name="Chapman S.B."/>
            <person name="Priest M."/>
            <person name="Young S.K."/>
            <person name="Wortman J."/>
            <person name="Nusbaum C."/>
            <person name="Birren B."/>
        </authorList>
    </citation>
    <scope>NUCLEOTIDE SEQUENCE [LARGE SCALE GENOMIC DNA]</scope>
    <source>
        <strain evidence="4 5">CBS 43764</strain>
    </source>
</reference>
<organism evidence="4 5">
    <name type="scientific">Verruconis gallopava</name>
    <dbReference type="NCBI Taxonomy" id="253628"/>
    <lineage>
        <taxon>Eukaryota</taxon>
        <taxon>Fungi</taxon>
        <taxon>Dikarya</taxon>
        <taxon>Ascomycota</taxon>
        <taxon>Pezizomycotina</taxon>
        <taxon>Dothideomycetes</taxon>
        <taxon>Pleosporomycetidae</taxon>
        <taxon>Venturiales</taxon>
        <taxon>Sympoventuriaceae</taxon>
        <taxon>Verruconis</taxon>
    </lineage>
</organism>
<comment type="similarity">
    <text evidence="1">Belongs to the glycosyltransferase 34 family.</text>
</comment>
<protein>
    <recommendedName>
        <fullName evidence="6">Glycosyltransferase family 34 protein</fullName>
    </recommendedName>
</protein>
<evidence type="ECO:0000256" key="1">
    <source>
        <dbReference type="ARBA" id="ARBA00005664"/>
    </source>
</evidence>